<sequence>MSSSHQDEQVRWKAALDELPATPDNIPIFFFSHGSPMLAYPESQQQGPLGAFLKDFGPVLLQKYQPKGIVVFSAHWETQGQRLVTDYGDSNPLLMDYYGFPPELYRLKFDSRGDSALSERVVELFKEAGHKARTSGKKEARGMDGRGFEGSGLDHGVFVPFRLMFGEEFRDIPIVEVSIDSSLSPEANWDIGRAVKKLRQEGILVLSGGLLVHNLRDRSCWSLETAKAEHKEFAKAILEAVRAPEAEERKARLVALTQHIGFRASHPREEHFIPLYVAGGGGEEGAVKVLCDLYGIPTFAFGL</sequence>
<evidence type="ECO:0000313" key="1">
    <source>
        <dbReference type="EMBL" id="TFK67913.1"/>
    </source>
</evidence>
<accession>A0ACD3APP2</accession>
<keyword evidence="1" id="KW-0560">Oxidoreductase</keyword>
<dbReference type="Proteomes" id="UP000308600">
    <property type="component" value="Unassembled WGS sequence"/>
</dbReference>
<protein>
    <submittedName>
        <fullName evidence="1">Extradiol aromatic ring-opening dioxygenase</fullName>
    </submittedName>
</protein>
<evidence type="ECO:0000313" key="2">
    <source>
        <dbReference type="Proteomes" id="UP000308600"/>
    </source>
</evidence>
<keyword evidence="2" id="KW-1185">Reference proteome</keyword>
<dbReference type="EMBL" id="ML208364">
    <property type="protein sequence ID" value="TFK67913.1"/>
    <property type="molecule type" value="Genomic_DNA"/>
</dbReference>
<keyword evidence="1" id="KW-0223">Dioxygenase</keyword>
<name>A0ACD3APP2_9AGAR</name>
<gene>
    <name evidence="1" type="ORF">BDN72DRAFT_842509</name>
</gene>
<reference evidence="1 2" key="1">
    <citation type="journal article" date="2019" name="Nat. Ecol. Evol.">
        <title>Megaphylogeny resolves global patterns of mushroom evolution.</title>
        <authorList>
            <person name="Varga T."/>
            <person name="Krizsan K."/>
            <person name="Foldi C."/>
            <person name="Dima B."/>
            <person name="Sanchez-Garcia M."/>
            <person name="Sanchez-Ramirez S."/>
            <person name="Szollosi G.J."/>
            <person name="Szarkandi J.G."/>
            <person name="Papp V."/>
            <person name="Albert L."/>
            <person name="Andreopoulos W."/>
            <person name="Angelini C."/>
            <person name="Antonin V."/>
            <person name="Barry K.W."/>
            <person name="Bougher N.L."/>
            <person name="Buchanan P."/>
            <person name="Buyck B."/>
            <person name="Bense V."/>
            <person name="Catcheside P."/>
            <person name="Chovatia M."/>
            <person name="Cooper J."/>
            <person name="Damon W."/>
            <person name="Desjardin D."/>
            <person name="Finy P."/>
            <person name="Geml J."/>
            <person name="Haridas S."/>
            <person name="Hughes K."/>
            <person name="Justo A."/>
            <person name="Karasinski D."/>
            <person name="Kautmanova I."/>
            <person name="Kiss B."/>
            <person name="Kocsube S."/>
            <person name="Kotiranta H."/>
            <person name="LaButti K.M."/>
            <person name="Lechner B.E."/>
            <person name="Liimatainen K."/>
            <person name="Lipzen A."/>
            <person name="Lukacs Z."/>
            <person name="Mihaltcheva S."/>
            <person name="Morgado L.N."/>
            <person name="Niskanen T."/>
            <person name="Noordeloos M.E."/>
            <person name="Ohm R.A."/>
            <person name="Ortiz-Santana B."/>
            <person name="Ovrebo C."/>
            <person name="Racz N."/>
            <person name="Riley R."/>
            <person name="Savchenko A."/>
            <person name="Shiryaev A."/>
            <person name="Soop K."/>
            <person name="Spirin V."/>
            <person name="Szebenyi C."/>
            <person name="Tomsovsky M."/>
            <person name="Tulloss R.E."/>
            <person name="Uehling J."/>
            <person name="Grigoriev I.V."/>
            <person name="Vagvolgyi C."/>
            <person name="Papp T."/>
            <person name="Martin F.M."/>
            <person name="Miettinen O."/>
            <person name="Hibbett D.S."/>
            <person name="Nagy L.G."/>
        </authorList>
    </citation>
    <scope>NUCLEOTIDE SEQUENCE [LARGE SCALE GENOMIC DNA]</scope>
    <source>
        <strain evidence="1 2">NL-1719</strain>
    </source>
</reference>
<organism evidence="1 2">
    <name type="scientific">Pluteus cervinus</name>
    <dbReference type="NCBI Taxonomy" id="181527"/>
    <lineage>
        <taxon>Eukaryota</taxon>
        <taxon>Fungi</taxon>
        <taxon>Dikarya</taxon>
        <taxon>Basidiomycota</taxon>
        <taxon>Agaricomycotina</taxon>
        <taxon>Agaricomycetes</taxon>
        <taxon>Agaricomycetidae</taxon>
        <taxon>Agaricales</taxon>
        <taxon>Pluteineae</taxon>
        <taxon>Pluteaceae</taxon>
        <taxon>Pluteus</taxon>
    </lineage>
</organism>
<proteinExistence type="predicted"/>